<comment type="similarity">
    <text evidence="1">Belongs to the ABC transporter superfamily.</text>
</comment>
<dbReference type="Pfam" id="PF00005">
    <property type="entry name" value="ABC_tran"/>
    <property type="match status" value="1"/>
</dbReference>
<evidence type="ECO:0000256" key="3">
    <source>
        <dbReference type="ARBA" id="ARBA00022741"/>
    </source>
</evidence>
<keyword evidence="4 7" id="KW-0067">ATP-binding</keyword>
<name>A0A7C9PMT6_9MICO</name>
<reference evidence="7 8" key="1">
    <citation type="journal article" date="2014" name="Int. J. Syst. Evol. Microbiol.">
        <title>Description of Galbitalea soli gen. nov., sp. nov., and Frondihabitans sucicola sp. nov.</title>
        <authorList>
            <person name="Kim S.J."/>
            <person name="Lim J.M."/>
            <person name="Ahn J.H."/>
            <person name="Weon H.Y."/>
            <person name="Hamada M."/>
            <person name="Suzuki K."/>
            <person name="Ahn T.Y."/>
            <person name="Kwon S.W."/>
        </authorList>
    </citation>
    <scope>NUCLEOTIDE SEQUENCE [LARGE SCALE GENOMIC DNA]</scope>
    <source>
        <strain evidence="7 8">NBRC 108727</strain>
    </source>
</reference>
<dbReference type="AlphaFoldDB" id="A0A7C9PMT6"/>
<feature type="domain" description="ABC transporter" evidence="6">
    <location>
        <begin position="6"/>
        <end position="230"/>
    </location>
</feature>
<dbReference type="GO" id="GO:0005524">
    <property type="term" value="F:ATP binding"/>
    <property type="evidence" value="ECO:0007669"/>
    <property type="project" value="UniProtKB-KW"/>
</dbReference>
<dbReference type="InterPro" id="IPR027417">
    <property type="entry name" value="P-loop_NTPase"/>
</dbReference>
<dbReference type="PROSITE" id="PS00211">
    <property type="entry name" value="ABC_TRANSPORTER_1"/>
    <property type="match status" value="1"/>
</dbReference>
<evidence type="ECO:0000313" key="8">
    <source>
        <dbReference type="Proteomes" id="UP000479756"/>
    </source>
</evidence>
<gene>
    <name evidence="7" type="ORF">G3T37_07020</name>
</gene>
<evidence type="ECO:0000313" key="7">
    <source>
        <dbReference type="EMBL" id="NEM91105.1"/>
    </source>
</evidence>
<proteinExistence type="inferred from homology"/>
<dbReference type="Proteomes" id="UP000479756">
    <property type="component" value="Unassembled WGS sequence"/>
</dbReference>
<keyword evidence="3" id="KW-0547">Nucleotide-binding</keyword>
<dbReference type="SMART" id="SM00382">
    <property type="entry name" value="AAA"/>
    <property type="match status" value="1"/>
</dbReference>
<evidence type="ECO:0000259" key="6">
    <source>
        <dbReference type="PROSITE" id="PS50893"/>
    </source>
</evidence>
<accession>A0A7C9PMT6</accession>
<keyword evidence="5" id="KW-0029">Amino-acid transport</keyword>
<dbReference type="PROSITE" id="PS50893">
    <property type="entry name" value="ABC_TRANSPORTER_2"/>
    <property type="match status" value="1"/>
</dbReference>
<dbReference type="Gene3D" id="3.40.50.300">
    <property type="entry name" value="P-loop containing nucleotide triphosphate hydrolases"/>
    <property type="match status" value="1"/>
</dbReference>
<protein>
    <submittedName>
        <fullName evidence="7">ATP-binding cassette domain-containing protein</fullName>
    </submittedName>
</protein>
<dbReference type="RefSeq" id="WP_163472793.1">
    <property type="nucleotide sequence ID" value="NZ_JAAGWZ010000002.1"/>
</dbReference>
<comment type="caution">
    <text evidence="7">The sequence shown here is derived from an EMBL/GenBank/DDBJ whole genome shotgun (WGS) entry which is preliminary data.</text>
</comment>
<organism evidence="7 8">
    <name type="scientific">Galbitalea soli</name>
    <dbReference type="NCBI Taxonomy" id="1268042"/>
    <lineage>
        <taxon>Bacteria</taxon>
        <taxon>Bacillati</taxon>
        <taxon>Actinomycetota</taxon>
        <taxon>Actinomycetes</taxon>
        <taxon>Micrococcales</taxon>
        <taxon>Microbacteriaceae</taxon>
        <taxon>Galbitalea</taxon>
    </lineage>
</organism>
<sequence length="240" mass="25436">MNNAGLTVRALTVERSGFPIIRSLDLDVPLGRVTSLLGANGAGKTTLMEALAGLIPVSAGSVELDGTRIEKLGRARRVGAGLALVEQGRTVFGDLTVLENLTLGKDRSAWGRALAVFPELDQRKHVHARFLSGGEQQMVVLARAILADPQVLLIDEMSLGLAPVIIQRLMPLVRTLADAGMGVLLVEQFATQALAVSDHAVVLTRGEVAFRGAAQDLLDDSDRLRLAYLGESQTQNGTAA</sequence>
<evidence type="ECO:0000256" key="4">
    <source>
        <dbReference type="ARBA" id="ARBA00022840"/>
    </source>
</evidence>
<dbReference type="InterPro" id="IPR003593">
    <property type="entry name" value="AAA+_ATPase"/>
</dbReference>
<evidence type="ECO:0000256" key="1">
    <source>
        <dbReference type="ARBA" id="ARBA00005417"/>
    </source>
</evidence>
<dbReference type="GO" id="GO:0015658">
    <property type="term" value="F:branched-chain amino acid transmembrane transporter activity"/>
    <property type="evidence" value="ECO:0007669"/>
    <property type="project" value="TreeGrafter"/>
</dbReference>
<dbReference type="EMBL" id="JAAGWZ010000002">
    <property type="protein sequence ID" value="NEM91105.1"/>
    <property type="molecule type" value="Genomic_DNA"/>
</dbReference>
<evidence type="ECO:0000256" key="2">
    <source>
        <dbReference type="ARBA" id="ARBA00022448"/>
    </source>
</evidence>
<keyword evidence="8" id="KW-1185">Reference proteome</keyword>
<dbReference type="InterPro" id="IPR003439">
    <property type="entry name" value="ABC_transporter-like_ATP-bd"/>
</dbReference>
<evidence type="ECO:0000256" key="5">
    <source>
        <dbReference type="ARBA" id="ARBA00022970"/>
    </source>
</evidence>
<dbReference type="SUPFAM" id="SSF52540">
    <property type="entry name" value="P-loop containing nucleoside triphosphate hydrolases"/>
    <property type="match status" value="1"/>
</dbReference>
<dbReference type="GO" id="GO:0016887">
    <property type="term" value="F:ATP hydrolysis activity"/>
    <property type="evidence" value="ECO:0007669"/>
    <property type="project" value="InterPro"/>
</dbReference>
<dbReference type="PANTHER" id="PTHR43820:SF4">
    <property type="entry name" value="HIGH-AFFINITY BRANCHED-CHAIN AMINO ACID TRANSPORT ATP-BINDING PROTEIN LIVF"/>
    <property type="match status" value="1"/>
</dbReference>
<keyword evidence="2" id="KW-0813">Transport</keyword>
<dbReference type="InterPro" id="IPR052156">
    <property type="entry name" value="BCAA_Transport_ATP-bd_LivF"/>
</dbReference>
<dbReference type="InterPro" id="IPR017871">
    <property type="entry name" value="ABC_transporter-like_CS"/>
</dbReference>
<dbReference type="PANTHER" id="PTHR43820">
    <property type="entry name" value="HIGH-AFFINITY BRANCHED-CHAIN AMINO ACID TRANSPORT ATP-BINDING PROTEIN LIVF"/>
    <property type="match status" value="1"/>
</dbReference>
<dbReference type="GO" id="GO:0015807">
    <property type="term" value="P:L-amino acid transport"/>
    <property type="evidence" value="ECO:0007669"/>
    <property type="project" value="TreeGrafter"/>
</dbReference>